<evidence type="ECO:0000313" key="3">
    <source>
        <dbReference type="EMBL" id="CAI5784881.1"/>
    </source>
</evidence>
<feature type="domain" description="Transglutaminase-like" evidence="2">
    <location>
        <begin position="274"/>
        <end position="343"/>
    </location>
</feature>
<sequence>MKRDGHQRLPQNTEDIMVPFISPSATHRNANWGCPAINKSNISNCRGKMAQTKEDAISSTSRESQMTDICNGNFPKGGGPSEALCSWSLATSCQKPPGSNGGNKQLRHFGQRCKEIPPPRITQQGFPRKDVFLFWTKKAGNGNEMAPWRSGCKKAHQVQEMLDRCEEQEAEDSKGRCWSPPTSPETTQRRRRRDLFPDSEVFRQLDAHVLHVSEQLKTNQESWSVQTIVPLITKGANSQLEKARAIWIWLCHNIEYDVNGFLGFSEKIHTSEQVLHTGRGVCSGYAHLYRDMCREAGLTCAEVSGYGRGAGYSQGQSCLQKKSDHMWNAVQLGAQWFLLDVCWGAGLVDVEKRLFIPRHEDFFFLTDPEDFIESHWPDEPKWQLTQPPVPLQIFEGRVFKTPEFFKLQLALLSPDTSRIKTDRGEATISLASARSTEFTYQLLKLCQDDDSKEDMGKTHGMLTMSDKKMVLKVFPPTEGLFELQIFARPSDSSKPCTWVCSHQIECLEPHRQEGLPDNPFAFWGLHPKASEFGIEECNWEEDLIVATTGTLRLALQTQRPLLATYELVHPKMDTSLSRKCLVSQVEEQKLSCHILCPFVGHYRLSVFVKELDEDKFKNAVNFLIRCSSPVNHNELFPSGLSAHCGAGISSQWRGLSNPSHTAPIINTKKGRCTVTFRTQPGFEVTATLGKDKITSKTYPMERFVLVTHLENKVSVSVLLPESGVYRLSLYGRDAENKEFVHVCDYIIRCFTNPQWLPFPRVYSLWRKGCVLLEPRSGVLQEKSWVRFRIKMPEACSAHVVGPSRWELRLGQNKVWEGEVYTGLAATMLKVAVKFSRDSPSMDVILSFDVEGCSSTLSDASG</sequence>
<accession>A0AA35KV51</accession>
<dbReference type="InterPro" id="IPR056564">
    <property type="entry name" value="Ig-like_KY"/>
</dbReference>
<name>A0AA35KV51_9SAUR</name>
<dbReference type="Pfam" id="PF23265">
    <property type="entry name" value="Ig-like_KY"/>
    <property type="match status" value="3"/>
</dbReference>
<feature type="region of interest" description="Disordered" evidence="1">
    <location>
        <begin position="170"/>
        <end position="194"/>
    </location>
</feature>
<gene>
    <name evidence="3" type="ORF">PODLI_1B019894</name>
</gene>
<evidence type="ECO:0000259" key="2">
    <source>
        <dbReference type="SMART" id="SM00460"/>
    </source>
</evidence>
<reference evidence="3" key="1">
    <citation type="submission" date="2022-12" db="EMBL/GenBank/DDBJ databases">
        <authorList>
            <person name="Alioto T."/>
            <person name="Alioto T."/>
            <person name="Gomez Garrido J."/>
        </authorList>
    </citation>
    <scope>NUCLEOTIDE SEQUENCE</scope>
</reference>
<evidence type="ECO:0000313" key="4">
    <source>
        <dbReference type="Proteomes" id="UP001178461"/>
    </source>
</evidence>
<dbReference type="EMBL" id="OX395134">
    <property type="protein sequence ID" value="CAI5784881.1"/>
    <property type="molecule type" value="Genomic_DNA"/>
</dbReference>
<protein>
    <recommendedName>
        <fullName evidence="2">Transglutaminase-like domain-containing protein</fullName>
    </recommendedName>
</protein>
<dbReference type="PANTHER" id="PTHR46333:SF4">
    <property type="entry name" value="TRANSGLUTAMINASE-LIKE DOMAIN-CONTAINING PROTEIN"/>
    <property type="match status" value="1"/>
</dbReference>
<dbReference type="InterPro" id="IPR038765">
    <property type="entry name" value="Papain-like_cys_pep_sf"/>
</dbReference>
<dbReference type="Pfam" id="PF01841">
    <property type="entry name" value="Transglut_core"/>
    <property type="match status" value="1"/>
</dbReference>
<dbReference type="SMART" id="SM00460">
    <property type="entry name" value="TGc"/>
    <property type="match status" value="1"/>
</dbReference>
<dbReference type="SUPFAM" id="SSF54001">
    <property type="entry name" value="Cysteine proteinases"/>
    <property type="match status" value="1"/>
</dbReference>
<dbReference type="Proteomes" id="UP001178461">
    <property type="component" value="Chromosome 9"/>
</dbReference>
<dbReference type="Gene3D" id="3.10.620.30">
    <property type="match status" value="1"/>
</dbReference>
<evidence type="ECO:0000256" key="1">
    <source>
        <dbReference type="SAM" id="MobiDB-lite"/>
    </source>
</evidence>
<organism evidence="3 4">
    <name type="scientific">Podarcis lilfordi</name>
    <name type="common">Lilford's wall lizard</name>
    <dbReference type="NCBI Taxonomy" id="74358"/>
    <lineage>
        <taxon>Eukaryota</taxon>
        <taxon>Metazoa</taxon>
        <taxon>Chordata</taxon>
        <taxon>Craniata</taxon>
        <taxon>Vertebrata</taxon>
        <taxon>Euteleostomi</taxon>
        <taxon>Lepidosauria</taxon>
        <taxon>Squamata</taxon>
        <taxon>Bifurcata</taxon>
        <taxon>Unidentata</taxon>
        <taxon>Episquamata</taxon>
        <taxon>Laterata</taxon>
        <taxon>Lacertibaenia</taxon>
        <taxon>Lacertidae</taxon>
        <taxon>Podarcis</taxon>
    </lineage>
</organism>
<dbReference type="PANTHER" id="PTHR46333">
    <property type="entry name" value="CYTOKINESIS PROTEIN 3"/>
    <property type="match status" value="1"/>
</dbReference>
<proteinExistence type="predicted"/>
<dbReference type="InterPro" id="IPR002931">
    <property type="entry name" value="Transglutaminase-like"/>
</dbReference>
<dbReference type="AlphaFoldDB" id="A0AA35KV51"/>
<dbReference type="GO" id="GO:0005737">
    <property type="term" value="C:cytoplasm"/>
    <property type="evidence" value="ECO:0007669"/>
    <property type="project" value="TreeGrafter"/>
</dbReference>
<dbReference type="InterPro" id="IPR052557">
    <property type="entry name" value="CAP/Cytokinesis_protein"/>
</dbReference>
<keyword evidence="4" id="KW-1185">Reference proteome</keyword>